<dbReference type="RefSeq" id="WP_126915735.1">
    <property type="nucleotide sequence ID" value="NZ_CP034587.1"/>
</dbReference>
<evidence type="ECO:0000313" key="2">
    <source>
        <dbReference type="Proteomes" id="UP000267900"/>
    </source>
</evidence>
<evidence type="ECO:0000313" key="1">
    <source>
        <dbReference type="EMBL" id="AZQ73219.1"/>
    </source>
</evidence>
<dbReference type="OrthoDB" id="279684at2"/>
<accession>A0A3Q9FVV4</accession>
<protein>
    <submittedName>
        <fullName evidence="1">Nucleotidyl transferase AbiEii/AbiGii toxin family protein</fullName>
    </submittedName>
</protein>
<sequence length="445" mass="48295">MTTTTPWEDFPYGPWEATTVVPQLPPDEATRQKMDLPATLRPVPGEGVVQLPVYDPAANHHLLGMRLSEPRFADPDRGEAWFAARRHALDHVLAAVAGSPWAGHLVLRGSVLLKAWFGDAAREPGDLDFVVVPDTWRLEDERTDAMLDGIARAAEAAARASGGPVRFDAAGAVSDEIWTYDRVPGRRLVLPWTGTGTGTVPDGVPPGTVQLDFVFNEPLPAPPVRTAIPPLAGAPYSPRGPVELMAASPELSLVWKVMWLVSDTHPEAKDLYDAVLLAESVTAPYELLDRVLSAAGEWSDIPSVLAEAGEIDWPEFEKDYPDDTETGGGYLLRFAAALSRTHVPDEASAYARLAVAYEGLTGTVREQHAAGGMEAVALWFAERTVSSIGSLIALREVLGRDRCTLREAAEIAVSLRDPRPGRDRDAISYYHGDPRHIAARLEEMA</sequence>
<name>A0A3Q9FVV4_STRLT</name>
<dbReference type="Proteomes" id="UP000267900">
    <property type="component" value="Chromosome"/>
</dbReference>
<reference evidence="1 2" key="1">
    <citation type="submission" date="2018-12" db="EMBL/GenBank/DDBJ databases">
        <title>The whole draft genome of Streptomyce luteoverticillatus CGMCC 15060.</title>
        <authorList>
            <person name="Feng Z."/>
            <person name="Chen G."/>
            <person name="Zhang J."/>
            <person name="Zhu H."/>
            <person name="Yu X."/>
            <person name="Zhang W."/>
            <person name="Zhang X."/>
        </authorList>
    </citation>
    <scope>NUCLEOTIDE SEQUENCE [LARGE SCALE GENOMIC DNA]</scope>
    <source>
        <strain evidence="1 2">CGMCC 15060</strain>
    </source>
</reference>
<keyword evidence="1" id="KW-0808">Transferase</keyword>
<dbReference type="AlphaFoldDB" id="A0A3Q9FVV4"/>
<gene>
    <name evidence="1" type="ORF">EKH77_20165</name>
</gene>
<dbReference type="GO" id="GO:0016740">
    <property type="term" value="F:transferase activity"/>
    <property type="evidence" value="ECO:0007669"/>
    <property type="project" value="UniProtKB-KW"/>
</dbReference>
<keyword evidence="2" id="KW-1185">Reference proteome</keyword>
<dbReference type="Pfam" id="PF08843">
    <property type="entry name" value="AbiEii"/>
    <property type="match status" value="1"/>
</dbReference>
<dbReference type="InterPro" id="IPR014942">
    <property type="entry name" value="AbiEii"/>
</dbReference>
<dbReference type="EMBL" id="CP034587">
    <property type="protein sequence ID" value="AZQ73219.1"/>
    <property type="molecule type" value="Genomic_DNA"/>
</dbReference>
<organism evidence="1 2">
    <name type="scientific">Streptomyces luteoverticillatus</name>
    <name type="common">Streptoverticillium luteoverticillatus</name>
    <dbReference type="NCBI Taxonomy" id="66425"/>
    <lineage>
        <taxon>Bacteria</taxon>
        <taxon>Bacillati</taxon>
        <taxon>Actinomycetota</taxon>
        <taxon>Actinomycetes</taxon>
        <taxon>Kitasatosporales</taxon>
        <taxon>Streptomycetaceae</taxon>
        <taxon>Streptomyces</taxon>
    </lineage>
</organism>
<proteinExistence type="predicted"/>